<sequence length="307" mass="35975">MNIFVLSLQILECAMYHCDQHVIKMILESAQILCTACWLSGGKAGYRAVLEKHQCNKWVLESLSNWRWLRSLAIALNDEYKFRFKKNTDHKSIEIINQLDEPNIQDKGLTPFAQAMPDEFKDPDAVVAYRNYYAGSKYRFATWKNREIPRWYIELRKDLGGDAFNEVEMLLDPENIKKKRKESLAKGKIKAQKKRKIEEARMLKDKKKTEKKDGMKEVKGKRKSIKHENKEKDDDGFIEKSDLDIKNVRDEFELSSQGMKKILENKFVMNVRTRKMIAAERQADKNSQDQKQKISMSDDVGKKIKTD</sequence>
<dbReference type="EMBL" id="MPUH01000293">
    <property type="protein sequence ID" value="OMJ83743.1"/>
    <property type="molecule type" value="Genomic_DNA"/>
</dbReference>
<feature type="compositionally biased region" description="Basic and acidic residues" evidence="1">
    <location>
        <begin position="279"/>
        <end position="292"/>
    </location>
</feature>
<keyword evidence="3" id="KW-1185">Reference proteome</keyword>
<evidence type="ECO:0000313" key="3">
    <source>
        <dbReference type="Proteomes" id="UP000187209"/>
    </source>
</evidence>
<evidence type="ECO:0000256" key="1">
    <source>
        <dbReference type="SAM" id="MobiDB-lite"/>
    </source>
</evidence>
<name>A0A1R2C3Z1_9CILI</name>
<evidence type="ECO:0000313" key="2">
    <source>
        <dbReference type="EMBL" id="OMJ83743.1"/>
    </source>
</evidence>
<reference evidence="2 3" key="1">
    <citation type="submission" date="2016-11" db="EMBL/GenBank/DDBJ databases">
        <title>The macronuclear genome of Stentor coeruleus: a giant cell with tiny introns.</title>
        <authorList>
            <person name="Slabodnick M."/>
            <person name="Ruby J.G."/>
            <person name="Reiff S.B."/>
            <person name="Swart E.C."/>
            <person name="Gosai S."/>
            <person name="Prabakaran S."/>
            <person name="Witkowska E."/>
            <person name="Larue G.E."/>
            <person name="Fisher S."/>
            <person name="Freeman R.M."/>
            <person name="Gunawardena J."/>
            <person name="Chu W."/>
            <person name="Stover N.A."/>
            <person name="Gregory B.D."/>
            <person name="Nowacki M."/>
            <person name="Derisi J."/>
            <person name="Roy S.W."/>
            <person name="Marshall W.F."/>
            <person name="Sood P."/>
        </authorList>
    </citation>
    <scope>NUCLEOTIDE SEQUENCE [LARGE SCALE GENOMIC DNA]</scope>
    <source>
        <strain evidence="2">WM001</strain>
    </source>
</reference>
<dbReference type="AlphaFoldDB" id="A0A1R2C3Z1"/>
<proteinExistence type="predicted"/>
<organism evidence="2 3">
    <name type="scientific">Stentor coeruleus</name>
    <dbReference type="NCBI Taxonomy" id="5963"/>
    <lineage>
        <taxon>Eukaryota</taxon>
        <taxon>Sar</taxon>
        <taxon>Alveolata</taxon>
        <taxon>Ciliophora</taxon>
        <taxon>Postciliodesmatophora</taxon>
        <taxon>Heterotrichea</taxon>
        <taxon>Heterotrichida</taxon>
        <taxon>Stentoridae</taxon>
        <taxon>Stentor</taxon>
    </lineage>
</organism>
<comment type="caution">
    <text evidence="2">The sequence shown here is derived from an EMBL/GenBank/DDBJ whole genome shotgun (WGS) entry which is preliminary data.</text>
</comment>
<dbReference type="Proteomes" id="UP000187209">
    <property type="component" value="Unassembled WGS sequence"/>
</dbReference>
<dbReference type="OrthoDB" id="416380at2759"/>
<feature type="region of interest" description="Disordered" evidence="1">
    <location>
        <begin position="203"/>
        <end position="233"/>
    </location>
</feature>
<feature type="compositionally biased region" description="Basic and acidic residues" evidence="1">
    <location>
        <begin position="203"/>
        <end position="218"/>
    </location>
</feature>
<gene>
    <name evidence="2" type="ORF">SteCoe_15285</name>
</gene>
<accession>A0A1R2C3Z1</accession>
<protein>
    <submittedName>
        <fullName evidence="2">Uncharacterized protein</fullName>
    </submittedName>
</protein>
<feature type="region of interest" description="Disordered" evidence="1">
    <location>
        <begin position="279"/>
        <end position="307"/>
    </location>
</feature>